<evidence type="ECO:0000256" key="1">
    <source>
        <dbReference type="ARBA" id="ARBA00007613"/>
    </source>
</evidence>
<dbReference type="Proteomes" id="UP000739180">
    <property type="component" value="Unassembled WGS sequence"/>
</dbReference>
<accession>A0ABY2XJ17</accession>
<dbReference type="PANTHER" id="PTHR30203:SF24">
    <property type="entry name" value="BLR4935 PROTEIN"/>
    <property type="match status" value="1"/>
</dbReference>
<proteinExistence type="inferred from homology"/>
<dbReference type="SUPFAM" id="SSF56954">
    <property type="entry name" value="Outer membrane efflux proteins (OEP)"/>
    <property type="match status" value="1"/>
</dbReference>
<keyword evidence="3" id="KW-1185">Reference proteome</keyword>
<organism evidence="2 3">
    <name type="scientific">Alloalcanivorax gelatiniphagus</name>
    <dbReference type="NCBI Taxonomy" id="1194167"/>
    <lineage>
        <taxon>Bacteria</taxon>
        <taxon>Pseudomonadati</taxon>
        <taxon>Pseudomonadota</taxon>
        <taxon>Gammaproteobacteria</taxon>
        <taxon>Oceanospirillales</taxon>
        <taxon>Alcanivoracaceae</taxon>
        <taxon>Alloalcanivorax</taxon>
    </lineage>
</organism>
<dbReference type="Pfam" id="PF02321">
    <property type="entry name" value="OEP"/>
    <property type="match status" value="2"/>
</dbReference>
<dbReference type="EMBL" id="VCQT01000044">
    <property type="protein sequence ID" value="TMW11259.1"/>
    <property type="molecule type" value="Genomic_DNA"/>
</dbReference>
<dbReference type="InterPro" id="IPR003423">
    <property type="entry name" value="OMP_efflux"/>
</dbReference>
<dbReference type="PANTHER" id="PTHR30203">
    <property type="entry name" value="OUTER MEMBRANE CATION EFFLUX PROTEIN"/>
    <property type="match status" value="1"/>
</dbReference>
<evidence type="ECO:0000313" key="3">
    <source>
        <dbReference type="Proteomes" id="UP000739180"/>
    </source>
</evidence>
<sequence>MTSGVPRRRFPYLEHSLMHHRTLCGGLAVVLGGLVLVWPLATGADTIDLKSVNLTTVLSRVLERNPGLDEYPYRFRAADAAVVQAGIRPSTEVSLEVENIAGSGQWAGTDGAEVTLALSQTVELGGQRDARMESARRAGEVSRLDYDLARLDLLGEANRRYLALVAAERRVTLAEKALGLAGDAEQAAQRRVAAGAAPSSERRRLVLSRQAAERDLERSRMDRRSASQRLAALWGETGEQGLRAAEELLPLPDLPGLEQWRGRLDQAPRLREFASLARLAEARARLAQANGSRDVRFSVGARHDESSGDQAAVLGFSMPLNLSNPNRGNEARRLAEVDLLEARRSAARIELLSLVEGLYLDLQQRRTEVRSILEQSLPEARRLYEEVEAGYRRGRYSVLDLIDAAHSRLALERRVTDLAEGFHQQRNELERLTGTSLAAEARAQGDSQ</sequence>
<reference evidence="2 3" key="1">
    <citation type="submission" date="2019-05" db="EMBL/GenBank/DDBJ databases">
        <title>Genome of Alcanivorax gelatiniphagus, an oil degrading marine bacteria.</title>
        <authorList>
            <person name="Kwon K.K."/>
        </authorList>
    </citation>
    <scope>NUCLEOTIDE SEQUENCE [LARGE SCALE GENOMIC DNA]</scope>
    <source>
        <strain evidence="2 3">MEBiC 08158</strain>
    </source>
</reference>
<dbReference type="InterPro" id="IPR010131">
    <property type="entry name" value="MdtP/NodT-like"/>
</dbReference>
<comment type="caution">
    <text evidence="2">The sequence shown here is derived from an EMBL/GenBank/DDBJ whole genome shotgun (WGS) entry which is preliminary data.</text>
</comment>
<name>A0ABY2XJ17_9GAMM</name>
<protein>
    <submittedName>
        <fullName evidence="2">TolC family protein</fullName>
    </submittedName>
</protein>
<gene>
    <name evidence="2" type="ORF">FGS76_14455</name>
</gene>
<dbReference type="Gene3D" id="1.20.1600.10">
    <property type="entry name" value="Outer membrane efflux proteins (OEP)"/>
    <property type="match status" value="1"/>
</dbReference>
<evidence type="ECO:0000313" key="2">
    <source>
        <dbReference type="EMBL" id="TMW11259.1"/>
    </source>
</evidence>
<comment type="similarity">
    <text evidence="1">Belongs to the outer membrane factor (OMF) (TC 1.B.17) family.</text>
</comment>